<dbReference type="EMBL" id="VTPC01000010">
    <property type="protein sequence ID" value="KAF2906148.1"/>
    <property type="molecule type" value="Genomic_DNA"/>
</dbReference>
<evidence type="ECO:0000313" key="4">
    <source>
        <dbReference type="Proteomes" id="UP000801492"/>
    </source>
</evidence>
<gene>
    <name evidence="3" type="ORF">ILUMI_00028</name>
</gene>
<accession>A0A8K0GQN1</accession>
<sequence length="230" mass="26500">MPSPALDVAEKIQLSLSDYDFDSDDLRKFFKILQKLKMWKKKKGEEADFALPLGTKLSSGERKMRLTMKVCLELLNGLLDEERTLFLGNFYTTYELAKELLEKSTHLVGTYIVNRKDFPKKVVCLKWKEARIVRLLSIKQAPILPLTNTAHTPSPIINQNATSIAQNPKKREKGRTSKRPATKSLAVLAYNKGKSDVKWYRKLRIELLLETSVVNAWFIYKLVTKKEIQI</sequence>
<dbReference type="Pfam" id="PF13843">
    <property type="entry name" value="DDE_Tnp_1_7"/>
    <property type="match status" value="1"/>
</dbReference>
<comment type="caution">
    <text evidence="3">The sequence shown here is derived from an EMBL/GenBank/DDBJ whole genome shotgun (WGS) entry which is preliminary data.</text>
</comment>
<keyword evidence="4" id="KW-1185">Reference proteome</keyword>
<dbReference type="AlphaFoldDB" id="A0A8K0GQN1"/>
<reference evidence="3" key="1">
    <citation type="submission" date="2019-08" db="EMBL/GenBank/DDBJ databases">
        <title>The genome of the North American firefly Photinus pyralis.</title>
        <authorList>
            <consortium name="Photinus pyralis genome working group"/>
            <person name="Fallon T.R."/>
            <person name="Sander Lower S.E."/>
            <person name="Weng J.-K."/>
        </authorList>
    </citation>
    <scope>NUCLEOTIDE SEQUENCE</scope>
    <source>
        <strain evidence="3">TRF0915ILg1</strain>
        <tissue evidence="3">Whole body</tissue>
    </source>
</reference>
<dbReference type="InterPro" id="IPR029526">
    <property type="entry name" value="PGBD"/>
</dbReference>
<evidence type="ECO:0000256" key="1">
    <source>
        <dbReference type="SAM" id="MobiDB-lite"/>
    </source>
</evidence>
<proteinExistence type="predicted"/>
<dbReference type="PANTHER" id="PTHR46599">
    <property type="entry name" value="PIGGYBAC TRANSPOSABLE ELEMENT-DERIVED PROTEIN 4"/>
    <property type="match status" value="1"/>
</dbReference>
<name>A0A8K0GQN1_IGNLU</name>
<feature type="compositionally biased region" description="Basic residues" evidence="1">
    <location>
        <begin position="168"/>
        <end position="179"/>
    </location>
</feature>
<organism evidence="3 4">
    <name type="scientific">Ignelater luminosus</name>
    <name type="common">Cucubano</name>
    <name type="synonym">Pyrophorus luminosus</name>
    <dbReference type="NCBI Taxonomy" id="2038154"/>
    <lineage>
        <taxon>Eukaryota</taxon>
        <taxon>Metazoa</taxon>
        <taxon>Ecdysozoa</taxon>
        <taxon>Arthropoda</taxon>
        <taxon>Hexapoda</taxon>
        <taxon>Insecta</taxon>
        <taxon>Pterygota</taxon>
        <taxon>Neoptera</taxon>
        <taxon>Endopterygota</taxon>
        <taxon>Coleoptera</taxon>
        <taxon>Polyphaga</taxon>
        <taxon>Elateriformia</taxon>
        <taxon>Elateroidea</taxon>
        <taxon>Elateridae</taxon>
        <taxon>Agrypninae</taxon>
        <taxon>Pyrophorini</taxon>
        <taxon>Ignelater</taxon>
    </lineage>
</organism>
<dbReference type="Proteomes" id="UP000801492">
    <property type="component" value="Unassembled WGS sequence"/>
</dbReference>
<evidence type="ECO:0000259" key="2">
    <source>
        <dbReference type="Pfam" id="PF13843"/>
    </source>
</evidence>
<dbReference type="PANTHER" id="PTHR46599:SF3">
    <property type="entry name" value="PIGGYBAC TRANSPOSABLE ELEMENT-DERIVED PROTEIN 4"/>
    <property type="match status" value="1"/>
</dbReference>
<evidence type="ECO:0000313" key="3">
    <source>
        <dbReference type="EMBL" id="KAF2906148.1"/>
    </source>
</evidence>
<feature type="domain" description="PiggyBac transposable element-derived protein" evidence="2">
    <location>
        <begin position="62"/>
        <end position="206"/>
    </location>
</feature>
<feature type="region of interest" description="Disordered" evidence="1">
    <location>
        <begin position="158"/>
        <end position="179"/>
    </location>
</feature>
<protein>
    <recommendedName>
        <fullName evidence="2">PiggyBac transposable element-derived protein domain-containing protein</fullName>
    </recommendedName>
</protein>